<dbReference type="PANTHER" id="PTHR47381:SF3">
    <property type="entry name" value="ALPHA_BETA-HYDROLASES SUPERFAMILY PROTEIN"/>
    <property type="match status" value="1"/>
</dbReference>
<proteinExistence type="predicted"/>
<evidence type="ECO:0000313" key="1">
    <source>
        <dbReference type="EMBL" id="KAK8976188.1"/>
    </source>
</evidence>
<dbReference type="EMBL" id="JBBPBN010000136">
    <property type="protein sequence ID" value="KAK8976188.1"/>
    <property type="molecule type" value="Genomic_DNA"/>
</dbReference>
<sequence length="75" mass="8094">MEANAARIDLGKTAIDKEVVEKVWDRIAPGLASKFDSPSGYRTTSSANIERSVSRIAGTCLGYACIVCLSTIRCR</sequence>
<protein>
    <submittedName>
        <fullName evidence="1">Uncharacterized protein</fullName>
    </submittedName>
</protein>
<organism evidence="1 2">
    <name type="scientific">Hibiscus sabdariffa</name>
    <name type="common">roselle</name>
    <dbReference type="NCBI Taxonomy" id="183260"/>
    <lineage>
        <taxon>Eukaryota</taxon>
        <taxon>Viridiplantae</taxon>
        <taxon>Streptophyta</taxon>
        <taxon>Embryophyta</taxon>
        <taxon>Tracheophyta</taxon>
        <taxon>Spermatophyta</taxon>
        <taxon>Magnoliopsida</taxon>
        <taxon>eudicotyledons</taxon>
        <taxon>Gunneridae</taxon>
        <taxon>Pentapetalae</taxon>
        <taxon>rosids</taxon>
        <taxon>malvids</taxon>
        <taxon>Malvales</taxon>
        <taxon>Malvaceae</taxon>
        <taxon>Malvoideae</taxon>
        <taxon>Hibiscus</taxon>
    </lineage>
</organism>
<dbReference type="PANTHER" id="PTHR47381">
    <property type="entry name" value="ALPHA/BETA-HYDROLASES SUPERFAMILY PROTEIN"/>
    <property type="match status" value="1"/>
</dbReference>
<dbReference type="Proteomes" id="UP001396334">
    <property type="component" value="Unassembled WGS sequence"/>
</dbReference>
<keyword evidence="2" id="KW-1185">Reference proteome</keyword>
<name>A0ABR2NJE3_9ROSI</name>
<comment type="caution">
    <text evidence="1">The sequence shown here is derived from an EMBL/GenBank/DDBJ whole genome shotgun (WGS) entry which is preliminary data.</text>
</comment>
<gene>
    <name evidence="1" type="ORF">V6N11_007679</name>
</gene>
<accession>A0ABR2NJE3</accession>
<reference evidence="1 2" key="1">
    <citation type="journal article" date="2024" name="G3 (Bethesda)">
        <title>Genome assembly of Hibiscus sabdariffa L. provides insights into metabolisms of medicinal natural products.</title>
        <authorList>
            <person name="Kim T."/>
        </authorList>
    </citation>
    <scope>NUCLEOTIDE SEQUENCE [LARGE SCALE GENOMIC DNA]</scope>
    <source>
        <strain evidence="1">TK-2024</strain>
        <tissue evidence="1">Old leaves</tissue>
    </source>
</reference>
<evidence type="ECO:0000313" key="2">
    <source>
        <dbReference type="Proteomes" id="UP001396334"/>
    </source>
</evidence>